<sequence>MRWNNLFDDLESQLEHELGAEDSDLQAEEERLRIGRMSIRDRLWALHEHSAGARYLVRLDVGGSLIRIAPSGLGKDWLSGSVVGEAEHRIQVIVPLRSIRGIILDRDQTSNSVAVPSRAGHTGLSVRLGMAFVLRDLCRRRCELDLVLVGATVHGTIDRVGRDHVDIAVHEAGTPRRSSAVAQYRIVPIDQVLLVRW</sequence>
<dbReference type="OrthoDB" id="3827359at2"/>
<dbReference type="EMBL" id="SOFI01000003">
    <property type="protein sequence ID" value="TFB79431.1"/>
    <property type="molecule type" value="Genomic_DNA"/>
</dbReference>
<evidence type="ECO:0000313" key="1">
    <source>
        <dbReference type="EMBL" id="TFB79431.1"/>
    </source>
</evidence>
<dbReference type="RefSeq" id="WP_104095304.1">
    <property type="nucleotide sequence ID" value="NZ_JACHBP010000001.1"/>
</dbReference>
<reference evidence="1 2" key="1">
    <citation type="submission" date="2019-03" db="EMBL/GenBank/DDBJ databases">
        <title>Genomics of glacier-inhabiting Cryobacterium strains.</title>
        <authorList>
            <person name="Liu Q."/>
            <person name="Xin Y.-H."/>
        </authorList>
    </citation>
    <scope>NUCLEOTIDE SEQUENCE [LARGE SCALE GENOMIC DNA]</scope>
    <source>
        <strain evidence="1 2">CGMCC 1.10440</strain>
    </source>
</reference>
<dbReference type="Proteomes" id="UP000298488">
    <property type="component" value="Unassembled WGS sequence"/>
</dbReference>
<accession>A0A4R8V8F9</accession>
<gene>
    <name evidence="1" type="ORF">E3N84_04810</name>
</gene>
<name>A0A4R8V8F9_9MICO</name>
<protein>
    <submittedName>
        <fullName evidence="1">Uncharacterized protein</fullName>
    </submittedName>
</protein>
<proteinExistence type="predicted"/>
<evidence type="ECO:0000313" key="2">
    <source>
        <dbReference type="Proteomes" id="UP000298488"/>
    </source>
</evidence>
<keyword evidence="2" id="KW-1185">Reference proteome</keyword>
<dbReference type="AlphaFoldDB" id="A0A4R8V8F9"/>
<comment type="caution">
    <text evidence="1">The sequence shown here is derived from an EMBL/GenBank/DDBJ whole genome shotgun (WGS) entry which is preliminary data.</text>
</comment>
<organism evidence="1 2">
    <name type="scientific">Terrimesophilobacter mesophilus</name>
    <dbReference type="NCBI Taxonomy" id="433647"/>
    <lineage>
        <taxon>Bacteria</taxon>
        <taxon>Bacillati</taxon>
        <taxon>Actinomycetota</taxon>
        <taxon>Actinomycetes</taxon>
        <taxon>Micrococcales</taxon>
        <taxon>Microbacteriaceae</taxon>
        <taxon>Terrimesophilobacter</taxon>
    </lineage>
</organism>